<dbReference type="Proteomes" id="UP001638806">
    <property type="component" value="Unassembled WGS sequence"/>
</dbReference>
<reference evidence="1" key="1">
    <citation type="submission" date="2024-12" db="EMBL/GenBank/DDBJ databases">
        <title>Comparative genomics and development of molecular markers within Purpureocillium lilacinum and among Purpureocillium species.</title>
        <authorList>
            <person name="Yeh Z.-Y."/>
            <person name="Ni N.-T."/>
            <person name="Lo P.-H."/>
            <person name="Mushyakhwo K."/>
            <person name="Lin C.-F."/>
            <person name="Nai Y.-S."/>
        </authorList>
    </citation>
    <scope>NUCLEOTIDE SEQUENCE</scope>
    <source>
        <strain evidence="1">NCHU-NPUST-175</strain>
    </source>
</reference>
<accession>A0ACC4DR83</accession>
<proteinExistence type="predicted"/>
<evidence type="ECO:0000313" key="1">
    <source>
        <dbReference type="EMBL" id="KAL3958870.1"/>
    </source>
</evidence>
<dbReference type="EMBL" id="JBGNUJ010000006">
    <property type="protein sequence ID" value="KAL3958870.1"/>
    <property type="molecule type" value="Genomic_DNA"/>
</dbReference>
<name>A0ACC4DR83_PURLI</name>
<protein>
    <submittedName>
        <fullName evidence="1">Uncharacterized protein</fullName>
    </submittedName>
</protein>
<evidence type="ECO:0000313" key="2">
    <source>
        <dbReference type="Proteomes" id="UP001638806"/>
    </source>
</evidence>
<keyword evidence="2" id="KW-1185">Reference proteome</keyword>
<sequence length="116" mass="13078">MAEQSSLRTYDPLYPEPVENKYLLRKMFEFRDAFEPVFARQTKKVKHQAAVALIELSRMSYTGVNAGTFLVLGNWLGKSKVDDKRLHYTPSDELLKDIPANPSSPTSPTTASRNAS</sequence>
<organism evidence="1 2">
    <name type="scientific">Purpureocillium lilacinum</name>
    <name type="common">Paecilomyces lilacinus</name>
    <dbReference type="NCBI Taxonomy" id="33203"/>
    <lineage>
        <taxon>Eukaryota</taxon>
        <taxon>Fungi</taxon>
        <taxon>Dikarya</taxon>
        <taxon>Ascomycota</taxon>
        <taxon>Pezizomycotina</taxon>
        <taxon>Sordariomycetes</taxon>
        <taxon>Hypocreomycetidae</taxon>
        <taxon>Hypocreales</taxon>
        <taxon>Ophiocordycipitaceae</taxon>
        <taxon>Purpureocillium</taxon>
    </lineage>
</organism>
<comment type="caution">
    <text evidence="1">The sequence shown here is derived from an EMBL/GenBank/DDBJ whole genome shotgun (WGS) entry which is preliminary data.</text>
</comment>
<gene>
    <name evidence="1" type="ORF">ACCO45_007032</name>
</gene>